<evidence type="ECO:0000256" key="2">
    <source>
        <dbReference type="ARBA" id="ARBA00010072"/>
    </source>
</evidence>
<keyword evidence="4" id="KW-1003">Cell membrane</keyword>
<dbReference type="GO" id="GO:0022857">
    <property type="term" value="F:transmembrane transporter activity"/>
    <property type="evidence" value="ECO:0007669"/>
    <property type="project" value="InterPro"/>
</dbReference>
<feature type="transmembrane region" description="Helical" evidence="9">
    <location>
        <begin position="161"/>
        <end position="182"/>
    </location>
</feature>
<evidence type="ECO:0000256" key="5">
    <source>
        <dbReference type="ARBA" id="ARBA00022692"/>
    </source>
</evidence>
<dbReference type="InterPro" id="IPR043429">
    <property type="entry name" value="ArtM/GltK/GlnP/TcyL/YhdX-like"/>
</dbReference>
<dbReference type="GO" id="GO:0006865">
    <property type="term" value="P:amino acid transport"/>
    <property type="evidence" value="ECO:0007669"/>
    <property type="project" value="UniProtKB-KW"/>
</dbReference>
<evidence type="ECO:0000256" key="7">
    <source>
        <dbReference type="ARBA" id="ARBA00022989"/>
    </source>
</evidence>
<feature type="domain" description="ABC transmembrane type-1" evidence="10">
    <location>
        <begin position="159"/>
        <end position="353"/>
    </location>
</feature>
<feature type="transmembrane region" description="Helical" evidence="9">
    <location>
        <begin position="334"/>
        <end position="354"/>
    </location>
</feature>
<dbReference type="Gene3D" id="1.10.3720.10">
    <property type="entry name" value="MetI-like"/>
    <property type="match status" value="1"/>
</dbReference>
<keyword evidence="5 9" id="KW-0812">Transmembrane</keyword>
<evidence type="ECO:0000256" key="4">
    <source>
        <dbReference type="ARBA" id="ARBA00022475"/>
    </source>
</evidence>
<sequence length="365" mass="40803">MSDFSYLPDRPPPASEIGLWCWLRRNLFASPLHTLLTVLALYLLYRIMPPLFNWALWQADFRGSTAADCTSGGACWVFIKVRLSQFLYGFYPESERWRVWLLFLGITPATFLALWCCEGRKRLLALLFALLVLPVLSWYLLRGGVFGLPEVRPNLWGGMMLTLVVASAGLLFSLPFGVLLALGRTSDMPFLRGVCVAFIELWRGVPLVTVLFMANVMLPLFLPPSWHIDNLMRALIGVALFASAYMAEVVRGGLQAIPRGQFEAADSLGLGYWAKMRLVILPQALTTVIPGITNTFVGLFKDTTLVSIIGLYDFLGIVHSAGQDPAWLGHGMEGYAFCALVYFALCYGMSHTSYRIERHFTPERA</sequence>
<feature type="transmembrane region" description="Helical" evidence="9">
    <location>
        <begin position="230"/>
        <end position="250"/>
    </location>
</feature>
<accession>A0A1C3H638</accession>
<keyword evidence="8 9" id="KW-0472">Membrane</keyword>
<dbReference type="PROSITE" id="PS50928">
    <property type="entry name" value="ABC_TM1"/>
    <property type="match status" value="1"/>
</dbReference>
<feature type="transmembrane region" description="Helical" evidence="9">
    <location>
        <begin position="123"/>
        <end position="141"/>
    </location>
</feature>
<dbReference type="RefSeq" id="WP_079541626.1">
    <property type="nucleotide sequence ID" value="NZ_FKLO01000067.1"/>
</dbReference>
<dbReference type="PANTHER" id="PTHR30614">
    <property type="entry name" value="MEMBRANE COMPONENT OF AMINO ACID ABC TRANSPORTER"/>
    <property type="match status" value="1"/>
</dbReference>
<evidence type="ECO:0000256" key="9">
    <source>
        <dbReference type="RuleBase" id="RU363032"/>
    </source>
</evidence>
<dbReference type="PANTHER" id="PTHR30614:SF41">
    <property type="entry name" value="INNER MEMBRANE AMINO-ACID ABC TRANSPORTER PERMEASE PROTEIN YHDY"/>
    <property type="match status" value="1"/>
</dbReference>
<feature type="transmembrane region" description="Helical" evidence="9">
    <location>
        <begin position="194"/>
        <end position="218"/>
    </location>
</feature>
<gene>
    <name evidence="11" type="ORF">CHUV0807_1999</name>
</gene>
<dbReference type="InterPro" id="IPR010065">
    <property type="entry name" value="AA_ABC_transptr_permease_3TM"/>
</dbReference>
<keyword evidence="6" id="KW-0029">Amino-acid transport</keyword>
<evidence type="ECO:0000259" key="10">
    <source>
        <dbReference type="PROSITE" id="PS50928"/>
    </source>
</evidence>
<feature type="transmembrane region" description="Helical" evidence="9">
    <location>
        <begin position="27"/>
        <end position="45"/>
    </location>
</feature>
<protein>
    <submittedName>
        <fullName evidence="11">Glutamate Aspartate transport system permease protein GltK (TC 3.A.1.3.4)</fullName>
    </submittedName>
</protein>
<feature type="transmembrane region" description="Helical" evidence="9">
    <location>
        <begin position="97"/>
        <end position="116"/>
    </location>
</feature>
<dbReference type="Proteomes" id="UP000190837">
    <property type="component" value="Unassembled WGS sequence"/>
</dbReference>
<comment type="similarity">
    <text evidence="2">Belongs to the binding-protein-dependent transport system permease family. HisMQ subfamily.</text>
</comment>
<reference evidence="12" key="1">
    <citation type="submission" date="2016-04" db="EMBL/GenBank/DDBJ databases">
        <authorList>
            <person name="Tagini F."/>
        </authorList>
    </citation>
    <scope>NUCLEOTIDE SEQUENCE [LARGE SCALE GENOMIC DNA]</scope>
    <source>
        <strain evidence="12">CHUV0807</strain>
    </source>
</reference>
<name>A0A1C3H638_9GAMM</name>
<dbReference type="Pfam" id="PF00528">
    <property type="entry name" value="BPD_transp_1"/>
    <property type="match status" value="1"/>
</dbReference>
<organism evidence="11 12">
    <name type="scientific">Cardiobacterium hominis</name>
    <dbReference type="NCBI Taxonomy" id="2718"/>
    <lineage>
        <taxon>Bacteria</taxon>
        <taxon>Pseudomonadati</taxon>
        <taxon>Pseudomonadota</taxon>
        <taxon>Gammaproteobacteria</taxon>
        <taxon>Cardiobacteriales</taxon>
        <taxon>Cardiobacteriaceae</taxon>
        <taxon>Cardiobacterium</taxon>
    </lineage>
</organism>
<dbReference type="AlphaFoldDB" id="A0A1C3H638"/>
<evidence type="ECO:0000313" key="11">
    <source>
        <dbReference type="EMBL" id="SAM69021.1"/>
    </source>
</evidence>
<evidence type="ECO:0000256" key="6">
    <source>
        <dbReference type="ARBA" id="ARBA00022970"/>
    </source>
</evidence>
<dbReference type="GO" id="GO:0043190">
    <property type="term" value="C:ATP-binding cassette (ABC) transporter complex"/>
    <property type="evidence" value="ECO:0007669"/>
    <property type="project" value="InterPro"/>
</dbReference>
<proteinExistence type="inferred from homology"/>
<dbReference type="NCBIfam" id="TIGR01726">
    <property type="entry name" value="HEQRo_perm_3TM"/>
    <property type="match status" value="1"/>
</dbReference>
<evidence type="ECO:0000313" key="12">
    <source>
        <dbReference type="Proteomes" id="UP000190837"/>
    </source>
</evidence>
<evidence type="ECO:0000256" key="8">
    <source>
        <dbReference type="ARBA" id="ARBA00023136"/>
    </source>
</evidence>
<dbReference type="EMBL" id="FKLO01000067">
    <property type="protein sequence ID" value="SAM69021.1"/>
    <property type="molecule type" value="Genomic_DNA"/>
</dbReference>
<dbReference type="SUPFAM" id="SSF161098">
    <property type="entry name" value="MetI-like"/>
    <property type="match status" value="1"/>
</dbReference>
<evidence type="ECO:0000256" key="3">
    <source>
        <dbReference type="ARBA" id="ARBA00022448"/>
    </source>
</evidence>
<dbReference type="CDD" id="cd06261">
    <property type="entry name" value="TM_PBP2"/>
    <property type="match status" value="1"/>
</dbReference>
<keyword evidence="3 9" id="KW-0813">Transport</keyword>
<comment type="subcellular location">
    <subcellularLocation>
        <location evidence="1">Cell inner membrane</location>
        <topology evidence="1">Multi-pass membrane protein</topology>
    </subcellularLocation>
    <subcellularLocation>
        <location evidence="9">Cell membrane</location>
        <topology evidence="9">Multi-pass membrane protein</topology>
    </subcellularLocation>
</comment>
<dbReference type="InterPro" id="IPR035906">
    <property type="entry name" value="MetI-like_sf"/>
</dbReference>
<evidence type="ECO:0000256" key="1">
    <source>
        <dbReference type="ARBA" id="ARBA00004429"/>
    </source>
</evidence>
<keyword evidence="7 9" id="KW-1133">Transmembrane helix</keyword>
<dbReference type="InterPro" id="IPR000515">
    <property type="entry name" value="MetI-like"/>
</dbReference>